<keyword evidence="3" id="KW-1185">Reference proteome</keyword>
<feature type="transmembrane region" description="Helical" evidence="1">
    <location>
        <begin position="52"/>
        <end position="73"/>
    </location>
</feature>
<keyword evidence="1" id="KW-1133">Transmembrane helix</keyword>
<keyword evidence="1" id="KW-0812">Transmembrane</keyword>
<reference evidence="2" key="1">
    <citation type="submission" date="2020-10" db="EMBL/GenBank/DDBJ databases">
        <title>Genome Sequence of Monilinia vaccinii-corymbosi Sheds Light on Mummy Berry Disease Infection of Blueberry and Mating Type.</title>
        <authorList>
            <person name="Yow A.G."/>
            <person name="Zhang Y."/>
            <person name="Bansal K."/>
            <person name="Eacker S.M."/>
            <person name="Sullivan S."/>
            <person name="Liachko I."/>
            <person name="Cubeta M.A."/>
            <person name="Rollins J.A."/>
            <person name="Ashrafi H."/>
        </authorList>
    </citation>
    <scope>NUCLEOTIDE SEQUENCE</scope>
    <source>
        <strain evidence="2">RL-1</strain>
    </source>
</reference>
<dbReference type="AlphaFoldDB" id="A0A8A3PNQ7"/>
<keyword evidence="1" id="KW-0472">Membrane</keyword>
<gene>
    <name evidence="2" type="ORF">DSL72_006445</name>
</gene>
<proteinExistence type="predicted"/>
<accession>A0A8A3PNQ7</accession>
<dbReference type="Proteomes" id="UP000672032">
    <property type="component" value="Chromosome 7"/>
</dbReference>
<evidence type="ECO:0000313" key="2">
    <source>
        <dbReference type="EMBL" id="QSZ36565.1"/>
    </source>
</evidence>
<evidence type="ECO:0000313" key="3">
    <source>
        <dbReference type="Proteomes" id="UP000672032"/>
    </source>
</evidence>
<organism evidence="2 3">
    <name type="scientific">Monilinia vaccinii-corymbosi</name>
    <dbReference type="NCBI Taxonomy" id="61207"/>
    <lineage>
        <taxon>Eukaryota</taxon>
        <taxon>Fungi</taxon>
        <taxon>Dikarya</taxon>
        <taxon>Ascomycota</taxon>
        <taxon>Pezizomycotina</taxon>
        <taxon>Leotiomycetes</taxon>
        <taxon>Helotiales</taxon>
        <taxon>Sclerotiniaceae</taxon>
        <taxon>Monilinia</taxon>
    </lineage>
</organism>
<feature type="transmembrane region" description="Helical" evidence="1">
    <location>
        <begin position="85"/>
        <end position="105"/>
    </location>
</feature>
<evidence type="ECO:0000256" key="1">
    <source>
        <dbReference type="SAM" id="Phobius"/>
    </source>
</evidence>
<sequence>MQSPFPGPSATCHNDTSEGILPLRPELSGAGTTAVIIGGPRTVCSSNHRSQFSLVILFPSYSLLFILSLWIPLGPTRWISVKGSVIERGTVFALATAGAATIALLERTDSML</sequence>
<name>A0A8A3PNQ7_9HELO</name>
<protein>
    <submittedName>
        <fullName evidence="2">Uncharacterized protein</fullName>
    </submittedName>
</protein>
<dbReference type="EMBL" id="CP063411">
    <property type="protein sequence ID" value="QSZ36565.1"/>
    <property type="molecule type" value="Genomic_DNA"/>
</dbReference>